<sequence>MQEIDEIDSVVKDGRGVVGTCDPRKYAESRRVAQVFQELSDKVSGVNVPTVKKRRRMTGRFPRQEDLEGKTASPLRQSSDLKAKGCRFVGRVVSPSACVPQPSPVAQEDFCATTQDIKQESLEKKQESLEKNGKTKAPRTSKNSGDGASKSMHKAGRRKRKRF</sequence>
<accession>A0A0N5C1P7</accession>
<evidence type="ECO:0000313" key="2">
    <source>
        <dbReference type="Proteomes" id="UP000046392"/>
    </source>
</evidence>
<feature type="compositionally biased region" description="Basic and acidic residues" evidence="1">
    <location>
        <begin position="117"/>
        <end position="133"/>
    </location>
</feature>
<evidence type="ECO:0000256" key="1">
    <source>
        <dbReference type="SAM" id="MobiDB-lite"/>
    </source>
</evidence>
<feature type="compositionally biased region" description="Basic residues" evidence="1">
    <location>
        <begin position="151"/>
        <end position="163"/>
    </location>
</feature>
<reference evidence="3" key="1">
    <citation type="submission" date="2017-02" db="UniProtKB">
        <authorList>
            <consortium name="WormBaseParasite"/>
        </authorList>
    </citation>
    <scope>IDENTIFICATION</scope>
</reference>
<proteinExistence type="predicted"/>
<dbReference type="WBParaSite" id="SPAL_0001191900.1">
    <property type="protein sequence ID" value="SPAL_0001191900.1"/>
    <property type="gene ID" value="SPAL_0001191900"/>
</dbReference>
<dbReference type="Proteomes" id="UP000046392">
    <property type="component" value="Unplaced"/>
</dbReference>
<feature type="region of interest" description="Disordered" evidence="1">
    <location>
        <begin position="117"/>
        <end position="163"/>
    </location>
</feature>
<dbReference type="AlphaFoldDB" id="A0A0N5C1P7"/>
<name>A0A0N5C1P7_STREA</name>
<protein>
    <submittedName>
        <fullName evidence="3">Uncharacterized protein</fullName>
    </submittedName>
</protein>
<feature type="region of interest" description="Disordered" evidence="1">
    <location>
        <begin position="56"/>
        <end position="79"/>
    </location>
</feature>
<organism evidence="2 3">
    <name type="scientific">Strongyloides papillosus</name>
    <name type="common">Intestinal threadworm</name>
    <dbReference type="NCBI Taxonomy" id="174720"/>
    <lineage>
        <taxon>Eukaryota</taxon>
        <taxon>Metazoa</taxon>
        <taxon>Ecdysozoa</taxon>
        <taxon>Nematoda</taxon>
        <taxon>Chromadorea</taxon>
        <taxon>Rhabditida</taxon>
        <taxon>Tylenchina</taxon>
        <taxon>Panagrolaimomorpha</taxon>
        <taxon>Strongyloidoidea</taxon>
        <taxon>Strongyloididae</taxon>
        <taxon>Strongyloides</taxon>
    </lineage>
</organism>
<evidence type="ECO:0000313" key="3">
    <source>
        <dbReference type="WBParaSite" id="SPAL_0001191900.1"/>
    </source>
</evidence>
<keyword evidence="2" id="KW-1185">Reference proteome</keyword>